<organism evidence="3">
    <name type="scientific">Ziziphus jujuba</name>
    <name type="common">Chinese jujube</name>
    <name type="synonym">Ziziphus sativa</name>
    <dbReference type="NCBI Taxonomy" id="326968"/>
    <lineage>
        <taxon>Eukaryota</taxon>
        <taxon>Viridiplantae</taxon>
        <taxon>Streptophyta</taxon>
        <taxon>Embryophyta</taxon>
        <taxon>Tracheophyta</taxon>
        <taxon>Spermatophyta</taxon>
        <taxon>Magnoliopsida</taxon>
        <taxon>eudicotyledons</taxon>
        <taxon>Gunneridae</taxon>
        <taxon>Pentapetalae</taxon>
        <taxon>rosids</taxon>
        <taxon>fabids</taxon>
        <taxon>Rosales</taxon>
        <taxon>Rhamnaceae</taxon>
        <taxon>Paliureae</taxon>
        <taxon>Ziziphus</taxon>
    </lineage>
</organism>
<dbReference type="KEGG" id="zju:107421105"/>
<dbReference type="PANTHER" id="PTHR34194:SF2">
    <property type="entry name" value="F14J8.16 PROTEIN"/>
    <property type="match status" value="1"/>
</dbReference>
<feature type="region of interest" description="Disordered" evidence="1">
    <location>
        <begin position="115"/>
        <end position="137"/>
    </location>
</feature>
<sequence length="570" mass="63761">MGTSSGSKKARTFEGLVLQQGCFDDFKDDSRLNRRLRRKLNVLAANQNSKRKSSGNAPGRTRVKNKMHVEEVTSAGGVRNTIRAEEIISLDDVCDEDDENDSDYVAYLTEGVRSSTDAATSVQEVSDDVDGDSNEDDSDYVNYLKYLTEGEKSCNDARSVDEIGDDGHDCDSSYEECLRNLLGDGKSQSDGRSVGDVHDDVDPDYKVFLENVKNDENSYVLEAFVGGEILDPIMYEKDSGPQDMLYLETEKTLKSCSVNGKTRVQRSLSGISGRENMRITNSIEDCENPRTLKEALEASNEVVRRRRAVKRNANKKCSGPVSIRMQGFSNMTSGSKATCSAKQDSTGNAESDGEISYLKYLNGHTIDCEVVSVGPSDNPLIVDEDEKSDSDLKVIAMDKDPYCNEGYTPFVSARPFHERLILFLFGLKKIEADDWTCDGSLTTSHSQFREKLMEILKRPYDSNECKNLLKEASCRKPIVRDRTLRSVTKSYKSDSIAQSYLDWCTDLAEKIDLARGDQLRTLNLLRGFFYWLKNLSQEGAFRPWLDPICSEVLPPLESPVDDNATVESEE</sequence>
<name>A0A6P3ZZJ6_ZIZJJ</name>
<protein>
    <submittedName>
        <fullName evidence="3 4">Uncharacterized protein LOC107421105 isoform X1</fullName>
    </submittedName>
</protein>
<accession>A0A6P3ZZJ6</accession>
<proteinExistence type="predicted"/>
<reference evidence="3 4" key="1">
    <citation type="submission" date="2025-05" db="UniProtKB">
        <authorList>
            <consortium name="RefSeq"/>
        </authorList>
    </citation>
    <scope>IDENTIFICATION</scope>
    <source>
        <tissue evidence="3 4">Seedling</tissue>
    </source>
</reference>
<dbReference type="Proteomes" id="UP001652623">
    <property type="component" value="Chromosome 5"/>
</dbReference>
<dbReference type="RefSeq" id="XP_015885752.3">
    <property type="nucleotide sequence ID" value="XM_016030266.4"/>
</dbReference>
<gene>
    <name evidence="3 4" type="primary">LOC107421105</name>
</gene>
<evidence type="ECO:0000313" key="3">
    <source>
        <dbReference type="RefSeq" id="XP_015885751.3"/>
    </source>
</evidence>
<dbReference type="RefSeq" id="XP_015885751.3">
    <property type="nucleotide sequence ID" value="XM_016030265.4"/>
</dbReference>
<evidence type="ECO:0000256" key="1">
    <source>
        <dbReference type="SAM" id="MobiDB-lite"/>
    </source>
</evidence>
<evidence type="ECO:0000313" key="4">
    <source>
        <dbReference type="RefSeq" id="XP_015885752.3"/>
    </source>
</evidence>
<feature type="compositionally biased region" description="Acidic residues" evidence="1">
    <location>
        <begin position="125"/>
        <end position="137"/>
    </location>
</feature>
<feature type="compositionally biased region" description="Polar residues" evidence="1">
    <location>
        <begin position="115"/>
        <end position="124"/>
    </location>
</feature>
<dbReference type="GeneID" id="107421105"/>
<evidence type="ECO:0000313" key="2">
    <source>
        <dbReference type="Proteomes" id="UP001652623"/>
    </source>
</evidence>
<dbReference type="AlphaFoldDB" id="A0A6P3ZZJ6"/>
<feature type="region of interest" description="Disordered" evidence="1">
    <location>
        <begin position="43"/>
        <end position="65"/>
    </location>
</feature>
<dbReference type="PANTHER" id="PTHR34194">
    <property type="entry name" value="F14J8.16 PROTEIN"/>
    <property type="match status" value="1"/>
</dbReference>
<keyword evidence="2" id="KW-1185">Reference proteome</keyword>